<dbReference type="OrthoDB" id="9796281at2"/>
<organism evidence="1 2">
    <name type="scientific">Arachidicoccus soli</name>
    <dbReference type="NCBI Taxonomy" id="2341117"/>
    <lineage>
        <taxon>Bacteria</taxon>
        <taxon>Pseudomonadati</taxon>
        <taxon>Bacteroidota</taxon>
        <taxon>Chitinophagia</taxon>
        <taxon>Chitinophagales</taxon>
        <taxon>Chitinophagaceae</taxon>
        <taxon>Arachidicoccus</taxon>
    </lineage>
</organism>
<dbReference type="Gene3D" id="3.10.450.620">
    <property type="entry name" value="JHP933, nucleotidyltransferase-like core domain"/>
    <property type="match status" value="1"/>
</dbReference>
<dbReference type="InterPro" id="IPR014942">
    <property type="entry name" value="AbiEii"/>
</dbReference>
<name>A0A386HUH0_9BACT</name>
<reference evidence="1 2" key="1">
    <citation type="submission" date="2018-09" db="EMBL/GenBank/DDBJ databases">
        <title>Arachidicoccus sp. nov., a bacterium isolated from soil.</title>
        <authorList>
            <person name="Weon H.-Y."/>
            <person name="Kwon S.-W."/>
            <person name="Lee S.A."/>
        </authorList>
    </citation>
    <scope>NUCLEOTIDE SEQUENCE [LARGE SCALE GENOMIC DNA]</scope>
    <source>
        <strain evidence="1 2">KIS59-12</strain>
    </source>
</reference>
<accession>A0A386HUH0</accession>
<protein>
    <recommendedName>
        <fullName evidence="3">Nucleotidyl transferase AbiEii/AbiGii toxin family protein</fullName>
    </recommendedName>
</protein>
<evidence type="ECO:0000313" key="1">
    <source>
        <dbReference type="EMBL" id="AYD49191.1"/>
    </source>
</evidence>
<dbReference type="Proteomes" id="UP000266118">
    <property type="component" value="Chromosome"/>
</dbReference>
<evidence type="ECO:0000313" key="2">
    <source>
        <dbReference type="Proteomes" id="UP000266118"/>
    </source>
</evidence>
<dbReference type="Pfam" id="PF08843">
    <property type="entry name" value="AbiEii"/>
    <property type="match status" value="1"/>
</dbReference>
<evidence type="ECO:0008006" key="3">
    <source>
        <dbReference type="Google" id="ProtNLM"/>
    </source>
</evidence>
<proteinExistence type="predicted"/>
<dbReference type="AlphaFoldDB" id="A0A386HUH0"/>
<sequence length="208" mass="24242">MLHAQTVEPKTLSVLRRVMRMKKLQKFYLVGGTALTLKYGHRISIDLGFFSNEKFDHSIIINALEKEFSHQLAVESQTTKWGIFCFIENIKVDIVYYPHPIIKVPETIDNIRFYSAEDILAMKINAILGRGKKKDFYDLDELLNHFELNDAIKFHQQKFPSQNLLITIPQAISYFEDAEESESPVSLKNQTWESVKENIQKEVRDFLS</sequence>
<keyword evidence="2" id="KW-1185">Reference proteome</keyword>
<gene>
    <name evidence="1" type="ORF">D6B99_17110</name>
</gene>
<dbReference type="KEGG" id="ark:D6B99_17110"/>
<dbReference type="EMBL" id="CP032489">
    <property type="protein sequence ID" value="AYD49191.1"/>
    <property type="molecule type" value="Genomic_DNA"/>
</dbReference>